<feature type="transmembrane region" description="Helical" evidence="11">
    <location>
        <begin position="416"/>
        <end position="435"/>
    </location>
</feature>
<keyword evidence="5" id="KW-1003">Cell membrane</keyword>
<feature type="transmembrane region" description="Helical" evidence="11">
    <location>
        <begin position="373"/>
        <end position="396"/>
    </location>
</feature>
<dbReference type="NCBIfam" id="TIGR01272">
    <property type="entry name" value="gluP"/>
    <property type="match status" value="1"/>
</dbReference>
<sequence>MSNPSQMTSNQTEAQKNSFTYYPIALSVMTTVFFMWGFLTCLNDILIPHLKTVFELNYAQAMLIQFTFFGAYFLMSIPGGKIVSSLGYKKGIVTGLIIAAIGAFGFWPAAISSNYYIFLLALFILATGITILQVAANPYVTLLGPQKTSSSRLNLAQALNSLGTTVAPYIGGILILVGASYTLPKDVATAPETVQLISTLENKPITEIQSALAQAKPENIAYALKNIPPFIFNKLPNELLLEQAKRLPPEILGTVLSDTPADQKLFILSNISPEQLDQLPADVLVQSMDNLVTTALSSEKTVMLQKLKLELSPEVKQKMQAYRDDQAKSVQKPYAILGIILLLLAGFVAIFKLPENREQKQTNKDNPHSLKDVFQYSHAVLGAVGIFFYVGAEVSVGSFMINYLTLPDIGRMTEQVAAQYVAFFWGGAMIGRLIGSALMVKLSPRKLLSICAIVNLGLLITTMTSSGDIAVYSIISIGLFNSIMFPTIFSLALTGMGSLTEQASSLIVMAIVGGAVIPFAQGFIADSIGLHHAFLLPLLCYIYILYYGISGAKPRRTLES</sequence>
<feature type="transmembrane region" description="Helical" evidence="11">
    <location>
        <begin position="469"/>
        <end position="493"/>
    </location>
</feature>
<feature type="transmembrane region" description="Helical" evidence="11">
    <location>
        <begin position="530"/>
        <end position="549"/>
    </location>
</feature>
<feature type="transmembrane region" description="Helical" evidence="11">
    <location>
        <begin position="334"/>
        <end position="353"/>
    </location>
</feature>
<dbReference type="Gene3D" id="1.20.1250.20">
    <property type="entry name" value="MFS general substrate transporter like domains"/>
    <property type="match status" value="3"/>
</dbReference>
<feature type="transmembrane region" description="Helical" evidence="11">
    <location>
        <begin position="115"/>
        <end position="140"/>
    </location>
</feature>
<gene>
    <name evidence="12" type="ORF">R83534S58_LOCUS484</name>
</gene>
<evidence type="ECO:0000256" key="3">
    <source>
        <dbReference type="ARBA" id="ARBA00009120"/>
    </source>
</evidence>
<comment type="similarity">
    <text evidence="3">Belongs to the major facilitator superfamily. FHS transporter (TC 2.A.1.7) family.</text>
</comment>
<evidence type="ECO:0000256" key="11">
    <source>
        <dbReference type="SAM" id="Phobius"/>
    </source>
</evidence>
<dbReference type="Proteomes" id="UP001154272">
    <property type="component" value="Unassembled WGS sequence"/>
</dbReference>
<keyword evidence="8 11" id="KW-0812">Transmembrane</keyword>
<protein>
    <submittedName>
        <fullName evidence="12">Fucose permease (FucP) (PDB:3O7P)</fullName>
    </submittedName>
</protein>
<evidence type="ECO:0000256" key="10">
    <source>
        <dbReference type="ARBA" id="ARBA00023136"/>
    </source>
</evidence>
<evidence type="ECO:0000256" key="9">
    <source>
        <dbReference type="ARBA" id="ARBA00022989"/>
    </source>
</evidence>
<evidence type="ECO:0000256" key="7">
    <source>
        <dbReference type="ARBA" id="ARBA00022597"/>
    </source>
</evidence>
<keyword evidence="7" id="KW-0762">Sugar transport</keyword>
<evidence type="ECO:0000313" key="12">
    <source>
        <dbReference type="EMBL" id="CAI3930166.1"/>
    </source>
</evidence>
<reference evidence="12" key="1">
    <citation type="submission" date="2022-10" db="EMBL/GenBank/DDBJ databases">
        <authorList>
            <person name="Botero Cardona J."/>
        </authorList>
    </citation>
    <scope>NUCLEOTIDE SEQUENCE</scope>
    <source>
        <strain evidence="12">R-83534</strain>
    </source>
</reference>
<comment type="caution">
    <text evidence="12">The sequence shown here is derived from an EMBL/GenBank/DDBJ whole genome shotgun (WGS) entry which is preliminary data.</text>
</comment>
<evidence type="ECO:0000256" key="4">
    <source>
        <dbReference type="ARBA" id="ARBA00022448"/>
    </source>
</evidence>
<feature type="transmembrane region" description="Helical" evidence="11">
    <location>
        <begin position="59"/>
        <end position="79"/>
    </location>
</feature>
<evidence type="ECO:0000256" key="6">
    <source>
        <dbReference type="ARBA" id="ARBA00022519"/>
    </source>
</evidence>
<keyword evidence="9 11" id="KW-1133">Transmembrane helix</keyword>
<dbReference type="RefSeq" id="WP_282023311.1">
    <property type="nucleotide sequence ID" value="NZ_CAMXCH010000001.1"/>
</dbReference>
<dbReference type="CDD" id="cd17394">
    <property type="entry name" value="MFS_FucP_like"/>
    <property type="match status" value="1"/>
</dbReference>
<evidence type="ECO:0000256" key="5">
    <source>
        <dbReference type="ARBA" id="ARBA00022475"/>
    </source>
</evidence>
<feature type="transmembrane region" description="Helical" evidence="11">
    <location>
        <begin position="91"/>
        <end position="109"/>
    </location>
</feature>
<evidence type="ECO:0000256" key="1">
    <source>
        <dbReference type="ARBA" id="ARBA00003321"/>
    </source>
</evidence>
<dbReference type="PANTHER" id="PTHR43702">
    <property type="entry name" value="L-FUCOSE-PROTON SYMPORTER"/>
    <property type="match status" value="1"/>
</dbReference>
<dbReference type="InterPro" id="IPR050375">
    <property type="entry name" value="MFS_TsgA-like"/>
</dbReference>
<dbReference type="InterPro" id="IPR011701">
    <property type="entry name" value="MFS"/>
</dbReference>
<keyword evidence="13" id="KW-1185">Reference proteome</keyword>
<feature type="transmembrane region" description="Helical" evidence="11">
    <location>
        <begin position="161"/>
        <end position="183"/>
    </location>
</feature>
<comment type="subcellular location">
    <subcellularLocation>
        <location evidence="2">Cell inner membrane</location>
        <topology evidence="2">Multi-pass membrane protein</topology>
    </subcellularLocation>
</comment>
<feature type="transmembrane region" description="Helical" evidence="11">
    <location>
        <begin position="447"/>
        <end position="463"/>
    </location>
</feature>
<dbReference type="InterPro" id="IPR036259">
    <property type="entry name" value="MFS_trans_sf"/>
</dbReference>
<evidence type="ECO:0000256" key="2">
    <source>
        <dbReference type="ARBA" id="ARBA00004429"/>
    </source>
</evidence>
<keyword evidence="4" id="KW-0813">Transport</keyword>
<feature type="transmembrane region" description="Helical" evidence="11">
    <location>
        <begin position="21"/>
        <end position="39"/>
    </location>
</feature>
<dbReference type="EMBL" id="CAMXCH010000001">
    <property type="protein sequence ID" value="CAI3930166.1"/>
    <property type="molecule type" value="Genomic_DNA"/>
</dbReference>
<dbReference type="InterPro" id="IPR005964">
    <property type="entry name" value="Glc/Gal_transptr_bac"/>
</dbReference>
<feature type="transmembrane region" description="Helical" evidence="11">
    <location>
        <begin position="505"/>
        <end position="524"/>
    </location>
</feature>
<proteinExistence type="inferred from homology"/>
<evidence type="ECO:0000313" key="13">
    <source>
        <dbReference type="Proteomes" id="UP001154272"/>
    </source>
</evidence>
<keyword evidence="10 11" id="KW-0472">Membrane</keyword>
<keyword evidence="6" id="KW-0997">Cell inner membrane</keyword>
<organism evidence="12 13">
    <name type="scientific">Commensalibacter papalotli</name>
    <name type="common">ex Botero et al. 2024</name>
    <dbReference type="NCBI Taxonomy" id="2972766"/>
    <lineage>
        <taxon>Bacteria</taxon>
        <taxon>Pseudomonadati</taxon>
        <taxon>Pseudomonadota</taxon>
        <taxon>Alphaproteobacteria</taxon>
        <taxon>Acetobacterales</taxon>
        <taxon>Acetobacteraceae</taxon>
    </lineage>
</organism>
<accession>A0ABM9HK97</accession>
<name>A0ABM9HK97_9PROT</name>
<dbReference type="SUPFAM" id="SSF103473">
    <property type="entry name" value="MFS general substrate transporter"/>
    <property type="match status" value="2"/>
</dbReference>
<dbReference type="PANTHER" id="PTHR43702:SF3">
    <property type="entry name" value="PROTEIN TSGA"/>
    <property type="match status" value="1"/>
</dbReference>
<comment type="function">
    <text evidence="1">Intake of glucose and galactose.</text>
</comment>
<evidence type="ECO:0000256" key="8">
    <source>
        <dbReference type="ARBA" id="ARBA00022692"/>
    </source>
</evidence>
<dbReference type="Pfam" id="PF07690">
    <property type="entry name" value="MFS_1"/>
    <property type="match status" value="2"/>
</dbReference>